<feature type="chain" id="PRO_5030931140" evidence="1">
    <location>
        <begin position="29"/>
        <end position="349"/>
    </location>
</feature>
<sequence length="349" mass="38004">MSFKKSLYAGVAALLASFTLATSGTAQAQNQQVDVKNTKLVIAYQDPAFPALIRKSGVVDGTPYQIEWVLLTGPAANLSALYAGRIDLGHMGDTSLTIEQANARTDWTKDSTPLRIVAGWRNAYSKDYPPEITALRTSAGITSVQAIKGHKFGYNYGGYNHAQYLATLVKAGLNEKDVQPIKFADGATSAAGFNAGQVDVYAGALGPVLPTIRSGAGHVLLSDRDTQIPALNVWTTTSADLKDPVKVAALQDFFFRMSGYWSWHDAHKDEVIGILKDTLKISDERAAFEYQVRSGSFVKFDKGLLGEEQNIADILYDGHAIRKKVKVDVEYDPRFNAAQKAIWPIPSKD</sequence>
<comment type="caution">
    <text evidence="3">The sequence shown here is derived from an EMBL/GenBank/DDBJ whole genome shotgun (WGS) entry which is preliminary data.</text>
</comment>
<evidence type="ECO:0000313" key="4">
    <source>
        <dbReference type="Proteomes" id="UP000594380"/>
    </source>
</evidence>
<feature type="domain" description="SsuA/THI5-like" evidence="2">
    <location>
        <begin position="129"/>
        <end position="204"/>
    </location>
</feature>
<evidence type="ECO:0000256" key="1">
    <source>
        <dbReference type="SAM" id="SignalP"/>
    </source>
</evidence>
<keyword evidence="1" id="KW-0732">Signal</keyword>
<dbReference type="InterPro" id="IPR015168">
    <property type="entry name" value="SsuA/THI5"/>
</dbReference>
<dbReference type="PANTHER" id="PTHR30024">
    <property type="entry name" value="ALIPHATIC SULFONATES-BINDING PROTEIN-RELATED"/>
    <property type="match status" value="1"/>
</dbReference>
<proteinExistence type="predicted"/>
<dbReference type="EMBL" id="JAALDK010000002">
    <property type="protein sequence ID" value="NUY04492.1"/>
    <property type="molecule type" value="Genomic_DNA"/>
</dbReference>
<dbReference type="Proteomes" id="UP000594380">
    <property type="component" value="Unassembled WGS sequence"/>
</dbReference>
<dbReference type="RefSeq" id="WP_176111032.1">
    <property type="nucleotide sequence ID" value="NZ_JAALDK010000002.1"/>
</dbReference>
<dbReference type="AlphaFoldDB" id="A0A7Y6K505"/>
<dbReference type="Gene3D" id="3.40.190.10">
    <property type="entry name" value="Periplasmic binding protein-like II"/>
    <property type="match status" value="2"/>
</dbReference>
<protein>
    <submittedName>
        <fullName evidence="3">ABC transporter substrate-binding protein</fullName>
    </submittedName>
</protein>
<organism evidence="3 4">
    <name type="scientific">Paraburkholderia youngii</name>
    <dbReference type="NCBI Taxonomy" id="2782701"/>
    <lineage>
        <taxon>Bacteria</taxon>
        <taxon>Pseudomonadati</taxon>
        <taxon>Pseudomonadota</taxon>
        <taxon>Betaproteobacteria</taxon>
        <taxon>Burkholderiales</taxon>
        <taxon>Burkholderiaceae</taxon>
        <taxon>Paraburkholderia</taxon>
    </lineage>
</organism>
<evidence type="ECO:0000313" key="3">
    <source>
        <dbReference type="EMBL" id="NUY04492.1"/>
    </source>
</evidence>
<dbReference type="SUPFAM" id="SSF53850">
    <property type="entry name" value="Periplasmic binding protein-like II"/>
    <property type="match status" value="1"/>
</dbReference>
<dbReference type="GeneID" id="301105260"/>
<accession>A0A7Y6K505</accession>
<reference evidence="3 4" key="1">
    <citation type="submission" date="2020-02" db="EMBL/GenBank/DDBJ databases">
        <title>Paraburkholderia simonii sp. nov. and Paraburkholderia youngii sp. nov. Brazilian and Mexican Mimosa-associated rhizobia.</title>
        <authorList>
            <person name="Mavima L."/>
            <person name="Beukes C.W."/>
            <person name="Chan W.Y."/>
            <person name="Palmer M."/>
            <person name="De Meyer S.E."/>
            <person name="James E.K."/>
            <person name="Venter S.N."/>
            <person name="Steenkamp E.T."/>
        </authorList>
    </citation>
    <scope>NUCLEOTIDE SEQUENCE [LARGE SCALE GENOMIC DNA]</scope>
    <source>
        <strain evidence="3 4">JPY169</strain>
    </source>
</reference>
<feature type="signal peptide" evidence="1">
    <location>
        <begin position="1"/>
        <end position="28"/>
    </location>
</feature>
<dbReference type="PANTHER" id="PTHR30024:SF48">
    <property type="entry name" value="ABC TRANSPORTER SUBSTRATE-BINDING PROTEIN"/>
    <property type="match status" value="1"/>
</dbReference>
<gene>
    <name evidence="3" type="ORF">G5S42_33440</name>
</gene>
<dbReference type="Pfam" id="PF09084">
    <property type="entry name" value="NMT1"/>
    <property type="match status" value="1"/>
</dbReference>
<name>A0A7Y6K505_9BURK</name>
<evidence type="ECO:0000259" key="2">
    <source>
        <dbReference type="Pfam" id="PF09084"/>
    </source>
</evidence>